<accession>A0AAD1HAZ0</accession>
<dbReference type="InterPro" id="IPR013563">
    <property type="entry name" value="Oligopep_ABC_C"/>
</dbReference>
<dbReference type="InterPro" id="IPR003593">
    <property type="entry name" value="AAA+_ATPase"/>
</dbReference>
<sequence length="534" mass="57541">MTPVLSVRDLRVRIGRREIVRGISFDVEREKTLGIVGESGSGKSMTVLAATGLLDAPGATVDGTSTLAGDIQLVSASPRLLRSVHGGRIGFVFQDPGTSLNPLLTLDRQITESLETHRRMTRRQAHGRALELLEAVGLPDPETRLHAYPHQLSGGQKQRVMIAIAMACDPELLVADEPTTALDVTTQAQIIELVRDLQRDFGTAVVWISHDLGVIGQIADDVTVLRDGQALEQAPILDIFDRPQHAYTRELLEARPLVGGSGPPPPPSDAETLLDVCGLDVRFDVSTPVGKTVVHAVKDLSFQIRKGTTLGLVGESGSGKSTVAAALTGLVKPGAGTATLGASDVFGVRGSAERALRRRISLVFQDPFSTLNPRARVGAAIDEPLRVHRVVKGKQERRRRVDELLELVGLPTSFASRYPHELSGGERQRVSIARALAGEPDLLILDEATASLDVSVQARILDLLASLQRDMGPTYLFIAHDLAVVQRVSHDVLVMRDGAAVEYRPAAELFAAPQDEYTRALLAAVPPRRPRVSI</sequence>
<gene>
    <name evidence="9" type="ORF">MMOR_29130</name>
</gene>
<keyword evidence="10" id="KW-1185">Reference proteome</keyword>
<proteinExistence type="inferred from homology"/>
<feature type="domain" description="ABC transporter" evidence="8">
    <location>
        <begin position="5"/>
        <end position="252"/>
    </location>
</feature>
<dbReference type="InterPro" id="IPR050388">
    <property type="entry name" value="ABC_Ni/Peptide_Import"/>
</dbReference>
<dbReference type="EMBL" id="AP022560">
    <property type="protein sequence ID" value="BBX01977.1"/>
    <property type="molecule type" value="Genomic_DNA"/>
</dbReference>
<keyword evidence="5" id="KW-0547">Nucleotide-binding</keyword>
<dbReference type="NCBIfam" id="NF008453">
    <property type="entry name" value="PRK11308.1"/>
    <property type="match status" value="2"/>
</dbReference>
<dbReference type="PROSITE" id="PS00211">
    <property type="entry name" value="ABC_TRANSPORTER_1"/>
    <property type="match status" value="2"/>
</dbReference>
<dbReference type="InterPro" id="IPR003439">
    <property type="entry name" value="ABC_transporter-like_ATP-bd"/>
</dbReference>
<comment type="subcellular location">
    <subcellularLocation>
        <location evidence="1">Cell membrane</location>
        <topology evidence="1">Peripheral membrane protein</topology>
    </subcellularLocation>
</comment>
<organism evidence="9 10">
    <name type="scientific">Mycolicibacterium moriokaense</name>
    <dbReference type="NCBI Taxonomy" id="39691"/>
    <lineage>
        <taxon>Bacteria</taxon>
        <taxon>Bacillati</taxon>
        <taxon>Actinomycetota</taxon>
        <taxon>Actinomycetes</taxon>
        <taxon>Mycobacteriales</taxon>
        <taxon>Mycobacteriaceae</taxon>
        <taxon>Mycolicibacterium</taxon>
    </lineage>
</organism>
<evidence type="ECO:0000256" key="7">
    <source>
        <dbReference type="ARBA" id="ARBA00023136"/>
    </source>
</evidence>
<evidence type="ECO:0000256" key="2">
    <source>
        <dbReference type="ARBA" id="ARBA00005417"/>
    </source>
</evidence>
<dbReference type="PANTHER" id="PTHR43297:SF2">
    <property type="entry name" value="DIPEPTIDE TRANSPORT ATP-BINDING PROTEIN DPPD"/>
    <property type="match status" value="1"/>
</dbReference>
<evidence type="ECO:0000256" key="3">
    <source>
        <dbReference type="ARBA" id="ARBA00022448"/>
    </source>
</evidence>
<dbReference type="SUPFAM" id="SSF52540">
    <property type="entry name" value="P-loop containing nucleoside triphosphate hydrolases"/>
    <property type="match status" value="2"/>
</dbReference>
<dbReference type="InterPro" id="IPR027417">
    <property type="entry name" value="P-loop_NTPase"/>
</dbReference>
<keyword evidence="3" id="KW-0813">Transport</keyword>
<dbReference type="SMART" id="SM00382">
    <property type="entry name" value="AAA"/>
    <property type="match status" value="2"/>
</dbReference>
<dbReference type="InterPro" id="IPR017871">
    <property type="entry name" value="ABC_transporter-like_CS"/>
</dbReference>
<evidence type="ECO:0000313" key="9">
    <source>
        <dbReference type="EMBL" id="BBX01977.1"/>
    </source>
</evidence>
<dbReference type="GO" id="GO:0015833">
    <property type="term" value="P:peptide transport"/>
    <property type="evidence" value="ECO:0007669"/>
    <property type="project" value="InterPro"/>
</dbReference>
<evidence type="ECO:0000313" key="10">
    <source>
        <dbReference type="Proteomes" id="UP000466681"/>
    </source>
</evidence>
<dbReference type="PANTHER" id="PTHR43297">
    <property type="entry name" value="OLIGOPEPTIDE TRANSPORT ATP-BINDING PROTEIN APPD"/>
    <property type="match status" value="1"/>
</dbReference>
<name>A0AAD1HAZ0_9MYCO</name>
<keyword evidence="6 9" id="KW-0067">ATP-binding</keyword>
<evidence type="ECO:0000256" key="1">
    <source>
        <dbReference type="ARBA" id="ARBA00004202"/>
    </source>
</evidence>
<dbReference type="Pfam" id="PF00005">
    <property type="entry name" value="ABC_tran"/>
    <property type="match status" value="2"/>
</dbReference>
<reference evidence="9 10" key="1">
    <citation type="journal article" date="2019" name="Emerg. Microbes Infect.">
        <title>Comprehensive subspecies identification of 175 nontuberculous mycobacteria species based on 7547 genomic profiles.</title>
        <authorList>
            <person name="Matsumoto Y."/>
            <person name="Kinjo T."/>
            <person name="Motooka D."/>
            <person name="Nabeya D."/>
            <person name="Jung N."/>
            <person name="Uechi K."/>
            <person name="Horii T."/>
            <person name="Iida T."/>
            <person name="Fujita J."/>
            <person name="Nakamura S."/>
        </authorList>
    </citation>
    <scope>NUCLEOTIDE SEQUENCE [LARGE SCALE GENOMIC DNA]</scope>
    <source>
        <strain evidence="9 10">JCM 6375</strain>
    </source>
</reference>
<dbReference type="GO" id="GO:0005886">
    <property type="term" value="C:plasma membrane"/>
    <property type="evidence" value="ECO:0007669"/>
    <property type="project" value="UniProtKB-SubCell"/>
</dbReference>
<dbReference type="AlphaFoldDB" id="A0AAD1HAZ0"/>
<comment type="similarity">
    <text evidence="2">Belongs to the ABC transporter superfamily.</text>
</comment>
<dbReference type="KEGG" id="mmor:MMOR_29130"/>
<dbReference type="GO" id="GO:0005524">
    <property type="term" value="F:ATP binding"/>
    <property type="evidence" value="ECO:0007669"/>
    <property type="project" value="UniProtKB-KW"/>
</dbReference>
<protein>
    <submittedName>
        <fullName evidence="9">ABC transporter ATP-binding protein</fullName>
    </submittedName>
</protein>
<evidence type="ECO:0000256" key="5">
    <source>
        <dbReference type="ARBA" id="ARBA00022741"/>
    </source>
</evidence>
<dbReference type="Proteomes" id="UP000466681">
    <property type="component" value="Chromosome"/>
</dbReference>
<keyword evidence="4" id="KW-1003">Cell membrane</keyword>
<keyword evidence="7" id="KW-0472">Membrane</keyword>
<dbReference type="Gene3D" id="3.40.50.300">
    <property type="entry name" value="P-loop containing nucleotide triphosphate hydrolases"/>
    <property type="match status" value="2"/>
</dbReference>
<dbReference type="RefSeq" id="WP_083157664.1">
    <property type="nucleotide sequence ID" value="NZ_AP022560.1"/>
</dbReference>
<dbReference type="NCBIfam" id="NF007739">
    <property type="entry name" value="PRK10419.1"/>
    <property type="match status" value="2"/>
</dbReference>
<feature type="domain" description="ABC transporter" evidence="8">
    <location>
        <begin position="281"/>
        <end position="522"/>
    </location>
</feature>
<dbReference type="Pfam" id="PF08352">
    <property type="entry name" value="oligo_HPY"/>
    <property type="match status" value="2"/>
</dbReference>
<dbReference type="CDD" id="cd03257">
    <property type="entry name" value="ABC_NikE_OppD_transporters"/>
    <property type="match status" value="2"/>
</dbReference>
<dbReference type="GO" id="GO:0016887">
    <property type="term" value="F:ATP hydrolysis activity"/>
    <property type="evidence" value="ECO:0007669"/>
    <property type="project" value="InterPro"/>
</dbReference>
<evidence type="ECO:0000259" key="8">
    <source>
        <dbReference type="PROSITE" id="PS50893"/>
    </source>
</evidence>
<evidence type="ECO:0000256" key="6">
    <source>
        <dbReference type="ARBA" id="ARBA00022840"/>
    </source>
</evidence>
<dbReference type="PROSITE" id="PS50893">
    <property type="entry name" value="ABC_TRANSPORTER_2"/>
    <property type="match status" value="2"/>
</dbReference>
<evidence type="ECO:0000256" key="4">
    <source>
        <dbReference type="ARBA" id="ARBA00022475"/>
    </source>
</evidence>